<name>A0A918H3R3_9ACTN</name>
<dbReference type="InterPro" id="IPR013750">
    <property type="entry name" value="GHMP_kinase_C_dom"/>
</dbReference>
<feature type="domain" description="GHMP kinase C-terminal" evidence="5">
    <location>
        <begin position="236"/>
        <end position="291"/>
    </location>
</feature>
<accession>A0A918H3R3</accession>
<evidence type="ECO:0000259" key="4">
    <source>
        <dbReference type="Pfam" id="PF00288"/>
    </source>
</evidence>
<comment type="caution">
    <text evidence="6">The sequence shown here is derived from an EMBL/GenBank/DDBJ whole genome shotgun (WGS) entry which is preliminary data.</text>
</comment>
<dbReference type="GO" id="GO:0005524">
    <property type="term" value="F:ATP binding"/>
    <property type="evidence" value="ECO:0007669"/>
    <property type="project" value="InterPro"/>
</dbReference>
<evidence type="ECO:0000313" key="6">
    <source>
        <dbReference type="EMBL" id="GGT36433.1"/>
    </source>
</evidence>
<keyword evidence="1" id="KW-0808">Transferase</keyword>
<dbReference type="AlphaFoldDB" id="A0A918H3R3"/>
<dbReference type="InterPro" id="IPR020568">
    <property type="entry name" value="Ribosomal_Su5_D2-typ_SF"/>
</dbReference>
<gene>
    <name evidence="6" type="ORF">GCM10010226_10860</name>
</gene>
<dbReference type="Proteomes" id="UP000646776">
    <property type="component" value="Unassembled WGS sequence"/>
</dbReference>
<keyword evidence="7" id="KW-1185">Reference proteome</keyword>
<evidence type="ECO:0000259" key="5">
    <source>
        <dbReference type="Pfam" id="PF08544"/>
    </source>
</evidence>
<dbReference type="InterPro" id="IPR014721">
    <property type="entry name" value="Ribsml_uS5_D2-typ_fold_subgr"/>
</dbReference>
<dbReference type="Pfam" id="PF00288">
    <property type="entry name" value="GHMP_kinases_N"/>
    <property type="match status" value="1"/>
</dbReference>
<dbReference type="GO" id="GO:0016301">
    <property type="term" value="F:kinase activity"/>
    <property type="evidence" value="ECO:0007669"/>
    <property type="project" value="UniProtKB-KW"/>
</dbReference>
<evidence type="ECO:0000256" key="1">
    <source>
        <dbReference type="ARBA" id="ARBA00022679"/>
    </source>
</evidence>
<dbReference type="SUPFAM" id="SSF54211">
    <property type="entry name" value="Ribosomal protein S5 domain 2-like"/>
    <property type="match status" value="1"/>
</dbReference>
<evidence type="ECO:0000313" key="7">
    <source>
        <dbReference type="Proteomes" id="UP000646776"/>
    </source>
</evidence>
<reference evidence="6" key="1">
    <citation type="journal article" date="2014" name="Int. J. Syst. Evol. Microbiol.">
        <title>Complete genome sequence of Corynebacterium casei LMG S-19264T (=DSM 44701T), isolated from a smear-ripened cheese.</title>
        <authorList>
            <consortium name="US DOE Joint Genome Institute (JGI-PGF)"/>
            <person name="Walter F."/>
            <person name="Albersmeier A."/>
            <person name="Kalinowski J."/>
            <person name="Ruckert C."/>
        </authorList>
    </citation>
    <scope>NUCLEOTIDE SEQUENCE</scope>
    <source>
        <strain evidence="6">JCM 4125</strain>
    </source>
</reference>
<protein>
    <recommendedName>
        <fullName evidence="8">Threonine kinase</fullName>
    </recommendedName>
</protein>
<organism evidence="6 7">
    <name type="scientific">Streptomyces phaeofaciens</name>
    <dbReference type="NCBI Taxonomy" id="68254"/>
    <lineage>
        <taxon>Bacteria</taxon>
        <taxon>Bacillati</taxon>
        <taxon>Actinomycetota</taxon>
        <taxon>Actinomycetes</taxon>
        <taxon>Kitasatosporales</taxon>
        <taxon>Streptomycetaceae</taxon>
        <taxon>Streptomyces</taxon>
    </lineage>
</organism>
<proteinExistence type="predicted"/>
<dbReference type="Gene3D" id="3.30.230.10">
    <property type="match status" value="1"/>
</dbReference>
<evidence type="ECO:0000256" key="3">
    <source>
        <dbReference type="SAM" id="MobiDB-lite"/>
    </source>
</evidence>
<feature type="region of interest" description="Disordered" evidence="3">
    <location>
        <begin position="19"/>
        <end position="46"/>
    </location>
</feature>
<dbReference type="Pfam" id="PF08544">
    <property type="entry name" value="GHMP_kinases_C"/>
    <property type="match status" value="1"/>
</dbReference>
<reference evidence="6" key="2">
    <citation type="submission" date="2020-09" db="EMBL/GenBank/DDBJ databases">
        <authorList>
            <person name="Sun Q."/>
            <person name="Ohkuma M."/>
        </authorList>
    </citation>
    <scope>NUCLEOTIDE SEQUENCE</scope>
    <source>
        <strain evidence="6">JCM 4125</strain>
    </source>
</reference>
<sequence>MAVANASIRAVNGLTTRWAGVPDGGSVASRGPGGPPAAPRGTGTAPVHHGELLQGMFTGPGGVPVRGLVTLPCPLFTTRAVFTPSAVGGVSVSPPWKRKAARAAGLALGGLAAGGRLELTGEVPPGRGFGSSTSDVLAAVRAVRDALGAPLTAREAARLAVRAETASDALMFEDTTVLFAQREGTVLEDFGHRLPPLRVLGFGTRPGTLGVDTLALPPPDYDATELARFERLRARLREALRTGDAALVGAVATESALLNQRRLPVPALGTLLGVARSCGALGLQVAHSGDLAGLLLAPGTGTGPARTLLRRAGVAECWEFTAGG</sequence>
<feature type="domain" description="GHMP kinase N-terminal" evidence="4">
    <location>
        <begin position="106"/>
        <end position="165"/>
    </location>
</feature>
<keyword evidence="2" id="KW-0418">Kinase</keyword>
<dbReference type="InterPro" id="IPR006204">
    <property type="entry name" value="GHMP_kinase_N_dom"/>
</dbReference>
<evidence type="ECO:0008006" key="8">
    <source>
        <dbReference type="Google" id="ProtNLM"/>
    </source>
</evidence>
<dbReference type="EMBL" id="BMSA01000002">
    <property type="protein sequence ID" value="GGT36433.1"/>
    <property type="molecule type" value="Genomic_DNA"/>
</dbReference>
<evidence type="ECO:0000256" key="2">
    <source>
        <dbReference type="ARBA" id="ARBA00022777"/>
    </source>
</evidence>